<comment type="function">
    <text evidence="1">May be involved in transcriptional regulation.</text>
</comment>
<keyword evidence="8" id="KW-0805">Transcription regulation</keyword>
<feature type="domain" description="C2H2-type" evidence="14">
    <location>
        <begin position="245"/>
        <end position="272"/>
    </location>
</feature>
<evidence type="ECO:0000256" key="4">
    <source>
        <dbReference type="ARBA" id="ARBA00022723"/>
    </source>
</evidence>
<evidence type="ECO:0000256" key="12">
    <source>
        <dbReference type="PROSITE-ProRule" id="PRU00042"/>
    </source>
</evidence>
<dbReference type="FunFam" id="3.30.160.60:FF:001228">
    <property type="entry name" value="Zinc finger protein 236"/>
    <property type="match status" value="1"/>
</dbReference>
<proteinExistence type="inferred from homology"/>
<evidence type="ECO:0000256" key="10">
    <source>
        <dbReference type="ARBA" id="ARBA00023163"/>
    </source>
</evidence>
<dbReference type="PANTHER" id="PTHR24394">
    <property type="entry name" value="ZINC FINGER PROTEIN"/>
    <property type="match status" value="1"/>
</dbReference>
<comment type="caution">
    <text evidence="15">The sequence shown here is derived from an EMBL/GenBank/DDBJ whole genome shotgun (WGS) entry which is preliminary data.</text>
</comment>
<feature type="domain" description="C2H2-type" evidence="14">
    <location>
        <begin position="437"/>
        <end position="464"/>
    </location>
</feature>
<feature type="domain" description="C2H2-type" evidence="14">
    <location>
        <begin position="189"/>
        <end position="216"/>
    </location>
</feature>
<dbReference type="InterPro" id="IPR036236">
    <property type="entry name" value="Znf_C2H2_sf"/>
</dbReference>
<feature type="domain" description="C2H2-type" evidence="14">
    <location>
        <begin position="217"/>
        <end position="244"/>
    </location>
</feature>
<dbReference type="FunFam" id="3.30.160.60:FF:002343">
    <property type="entry name" value="Zinc finger protein 33A"/>
    <property type="match status" value="5"/>
</dbReference>
<dbReference type="PROSITE" id="PS00028">
    <property type="entry name" value="ZINC_FINGER_C2H2_1"/>
    <property type="match status" value="12"/>
</dbReference>
<dbReference type="PROSITE" id="PS50157">
    <property type="entry name" value="ZINC_FINGER_C2H2_2"/>
    <property type="match status" value="12"/>
</dbReference>
<dbReference type="GO" id="GO:0008270">
    <property type="term" value="F:zinc ion binding"/>
    <property type="evidence" value="ECO:0007669"/>
    <property type="project" value="UniProtKB-KW"/>
</dbReference>
<dbReference type="GO" id="GO:0003677">
    <property type="term" value="F:DNA binding"/>
    <property type="evidence" value="ECO:0007669"/>
    <property type="project" value="UniProtKB-KW"/>
</dbReference>
<keyword evidence="11" id="KW-0539">Nucleus</keyword>
<dbReference type="FunFam" id="3.30.160.60:FF:000624">
    <property type="entry name" value="zinc finger protein 697"/>
    <property type="match status" value="2"/>
</dbReference>
<evidence type="ECO:0000256" key="7">
    <source>
        <dbReference type="ARBA" id="ARBA00022833"/>
    </source>
</evidence>
<feature type="domain" description="C2H2-type" evidence="14">
    <location>
        <begin position="577"/>
        <end position="604"/>
    </location>
</feature>
<dbReference type="Pfam" id="PF00096">
    <property type="entry name" value="zf-C2H2"/>
    <property type="match status" value="9"/>
</dbReference>
<evidence type="ECO:0000256" key="5">
    <source>
        <dbReference type="ARBA" id="ARBA00022737"/>
    </source>
</evidence>
<dbReference type="PANTHER" id="PTHR24394:SF29">
    <property type="entry name" value="MYONEURIN"/>
    <property type="match status" value="1"/>
</dbReference>
<evidence type="ECO:0000256" key="6">
    <source>
        <dbReference type="ARBA" id="ARBA00022771"/>
    </source>
</evidence>
<feature type="domain" description="C2H2-type" evidence="14">
    <location>
        <begin position="493"/>
        <end position="520"/>
    </location>
</feature>
<keyword evidence="10" id="KW-0804">Transcription</keyword>
<dbReference type="InterPro" id="IPR013087">
    <property type="entry name" value="Znf_C2H2_type"/>
</dbReference>
<dbReference type="SMART" id="SM00355">
    <property type="entry name" value="ZnF_C2H2"/>
    <property type="match status" value="12"/>
</dbReference>
<evidence type="ECO:0000313" key="16">
    <source>
        <dbReference type="Proteomes" id="UP001159428"/>
    </source>
</evidence>
<accession>A0AAU9X2N8</accession>
<feature type="compositionally biased region" description="Polar residues" evidence="13">
    <location>
        <begin position="635"/>
        <end position="651"/>
    </location>
</feature>
<feature type="domain" description="C2H2-type" evidence="14">
    <location>
        <begin position="521"/>
        <end position="548"/>
    </location>
</feature>
<feature type="region of interest" description="Disordered" evidence="13">
    <location>
        <begin position="261"/>
        <end position="344"/>
    </location>
</feature>
<protein>
    <recommendedName>
        <fullName evidence="14">C2H2-type domain-containing protein</fullName>
    </recommendedName>
</protein>
<feature type="domain" description="C2H2-type" evidence="14">
    <location>
        <begin position="465"/>
        <end position="492"/>
    </location>
</feature>
<feature type="compositionally biased region" description="Basic and acidic residues" evidence="13">
    <location>
        <begin position="619"/>
        <end position="634"/>
    </location>
</feature>
<comment type="subcellular location">
    <subcellularLocation>
        <location evidence="2">Nucleus</location>
    </subcellularLocation>
</comment>
<dbReference type="SUPFAM" id="SSF57667">
    <property type="entry name" value="beta-beta-alpha zinc fingers"/>
    <property type="match status" value="6"/>
</dbReference>
<keyword evidence="7" id="KW-0862">Zinc</keyword>
<keyword evidence="4" id="KW-0479">Metal-binding</keyword>
<dbReference type="EMBL" id="CALNXJ010000028">
    <property type="protein sequence ID" value="CAH3134494.1"/>
    <property type="molecule type" value="Genomic_DNA"/>
</dbReference>
<keyword evidence="9" id="KW-0238">DNA-binding</keyword>
<feature type="domain" description="C2H2-type" evidence="14">
    <location>
        <begin position="161"/>
        <end position="188"/>
    </location>
</feature>
<name>A0AAU9X2N8_9CNID</name>
<feature type="domain" description="C2H2-type" evidence="14">
    <location>
        <begin position="105"/>
        <end position="132"/>
    </location>
</feature>
<feature type="domain" description="C2H2-type" evidence="14">
    <location>
        <begin position="549"/>
        <end position="576"/>
    </location>
</feature>
<evidence type="ECO:0000256" key="1">
    <source>
        <dbReference type="ARBA" id="ARBA00003767"/>
    </source>
</evidence>
<dbReference type="FunFam" id="3.30.160.60:FF:000506">
    <property type="entry name" value="Zinc finger protein 23"/>
    <property type="match status" value="1"/>
</dbReference>
<feature type="region of interest" description="Disordered" evidence="13">
    <location>
        <begin position="617"/>
        <end position="722"/>
    </location>
</feature>
<evidence type="ECO:0000256" key="13">
    <source>
        <dbReference type="SAM" id="MobiDB-lite"/>
    </source>
</evidence>
<dbReference type="FunFam" id="3.30.160.60:FF:001156">
    <property type="entry name" value="Zinc finger protein 407"/>
    <property type="match status" value="1"/>
</dbReference>
<keyword evidence="16" id="KW-1185">Reference proteome</keyword>
<evidence type="ECO:0000256" key="9">
    <source>
        <dbReference type="ARBA" id="ARBA00023125"/>
    </source>
</evidence>
<evidence type="ECO:0000256" key="2">
    <source>
        <dbReference type="ARBA" id="ARBA00004123"/>
    </source>
</evidence>
<feature type="domain" description="C2H2-type" evidence="14">
    <location>
        <begin position="133"/>
        <end position="160"/>
    </location>
</feature>
<evidence type="ECO:0000313" key="15">
    <source>
        <dbReference type="EMBL" id="CAH3134494.1"/>
    </source>
</evidence>
<dbReference type="AlphaFoldDB" id="A0AAU9X2N8"/>
<dbReference type="Gene3D" id="3.30.160.60">
    <property type="entry name" value="Classic Zinc Finger"/>
    <property type="match status" value="12"/>
</dbReference>
<feature type="compositionally biased region" description="Polar residues" evidence="13">
    <location>
        <begin position="312"/>
        <end position="333"/>
    </location>
</feature>
<evidence type="ECO:0000256" key="11">
    <source>
        <dbReference type="ARBA" id="ARBA00023242"/>
    </source>
</evidence>
<feature type="non-terminal residue" evidence="15">
    <location>
        <position position="722"/>
    </location>
</feature>
<keyword evidence="5" id="KW-0677">Repeat</keyword>
<reference evidence="15 16" key="1">
    <citation type="submission" date="2022-05" db="EMBL/GenBank/DDBJ databases">
        <authorList>
            <consortium name="Genoscope - CEA"/>
            <person name="William W."/>
        </authorList>
    </citation>
    <scope>NUCLEOTIDE SEQUENCE [LARGE SCALE GENOMIC DNA]</scope>
</reference>
<feature type="compositionally biased region" description="Basic and acidic residues" evidence="13">
    <location>
        <begin position="707"/>
        <end position="722"/>
    </location>
</feature>
<dbReference type="FunFam" id="3.30.160.60:FF:000634">
    <property type="entry name" value="Zinc finger X-chromosomal protein"/>
    <property type="match status" value="1"/>
</dbReference>
<evidence type="ECO:0000256" key="3">
    <source>
        <dbReference type="ARBA" id="ARBA00006991"/>
    </source>
</evidence>
<organism evidence="15 16">
    <name type="scientific">Pocillopora meandrina</name>
    <dbReference type="NCBI Taxonomy" id="46732"/>
    <lineage>
        <taxon>Eukaryota</taxon>
        <taxon>Metazoa</taxon>
        <taxon>Cnidaria</taxon>
        <taxon>Anthozoa</taxon>
        <taxon>Hexacorallia</taxon>
        <taxon>Scleractinia</taxon>
        <taxon>Astrocoeniina</taxon>
        <taxon>Pocilloporidae</taxon>
        <taxon>Pocillopora</taxon>
    </lineage>
</organism>
<evidence type="ECO:0000259" key="14">
    <source>
        <dbReference type="PROSITE" id="PS50157"/>
    </source>
</evidence>
<sequence length="722" mass="81737">MAASGLGGLPQSGNGVLVDLQKFQMTPMDTVNAEHLELLILSSNPESDIDKNCNESENVSTAIEVETVMIAKEAGIFVSDDSTSLVETAEGSNSCEVNILVDKEFKCAQCDKKFSGASSLSRHIKTHSNIKPFKCDECEKVFSRLSSLKRHKNSHTAEKPFKCQVCGWSFIQNSDLKIHERTHTGEKPFPCDRCEKAFGCKKRLRAHYRMHTGEKPYKCPQCEKSFSMRKNVIQHIRIHTGERPYTCEVCKKNFRHQHTLKKHLHLHTTRPNFTKSSDKEGDEQTAAAWPRKRKGTKSGQKNPRGISENGKSEGSSAIQDTQNDNNLVEQSSEAPDRNEEDCSSQKIQEFVVETLSGDHLLLLTLANSGVHESSGDDGQIHSTACPEPVLSTLPAPEGDVVEANGREESINNEDVVTISAGTSEELPDETLINSGKFKCPQCNKCLSGPSSLSRHIRTHKNEKPFKCDQCDKVFSRLSSLKRHQNSHSEIKPFKCQVCGWSFIQNSDLKIHERTHTGEKPFPCDRCEKAFGCKKRLRAHYRMHTGEKPYKCPQCEKSFSMRKNVIQHIRIHTGERPYTCWVCKKNYRHQHTLKKHIRMHADKNKNLDNCIQKIKGHQLKGSEEKDNESCERLTDKSIQSELGEQTVQLENTQSDDHDGMNVDKQCGENNPQEEADRRKQIQNSEQHEKSQHLVNATKIPKEMGLGKQQDDEPSEQKKNDELD</sequence>
<evidence type="ECO:0000256" key="8">
    <source>
        <dbReference type="ARBA" id="ARBA00023015"/>
    </source>
</evidence>
<feature type="compositionally biased region" description="Basic and acidic residues" evidence="13">
    <location>
        <begin position="673"/>
        <end position="690"/>
    </location>
</feature>
<dbReference type="Proteomes" id="UP001159428">
    <property type="component" value="Unassembled WGS sequence"/>
</dbReference>
<keyword evidence="6 12" id="KW-0863">Zinc-finger</keyword>
<gene>
    <name evidence="15" type="ORF">PMEA_00015491</name>
</gene>
<dbReference type="GO" id="GO:0005634">
    <property type="term" value="C:nucleus"/>
    <property type="evidence" value="ECO:0007669"/>
    <property type="project" value="UniProtKB-SubCell"/>
</dbReference>
<dbReference type="GO" id="GO:0000981">
    <property type="term" value="F:DNA-binding transcription factor activity, RNA polymerase II-specific"/>
    <property type="evidence" value="ECO:0007669"/>
    <property type="project" value="TreeGrafter"/>
</dbReference>
<comment type="similarity">
    <text evidence="3">Belongs to the krueppel C2H2-type zinc-finger protein family.</text>
</comment>